<dbReference type="Pfam" id="PF00474">
    <property type="entry name" value="SSF"/>
    <property type="match status" value="1"/>
</dbReference>
<reference evidence="15" key="2">
    <citation type="submission" date="2020-09" db="EMBL/GenBank/DDBJ databases">
        <authorList>
            <person name="Sun Q."/>
            <person name="Ohkuma M."/>
        </authorList>
    </citation>
    <scope>NUCLEOTIDE SEQUENCE</scope>
    <source>
        <strain evidence="15">JCM 14719</strain>
    </source>
</reference>
<evidence type="ECO:0000256" key="12">
    <source>
        <dbReference type="ARBA" id="ARBA00033708"/>
    </source>
</evidence>
<dbReference type="PANTHER" id="PTHR48086:SF3">
    <property type="entry name" value="SODIUM_PROLINE SYMPORTER"/>
    <property type="match status" value="1"/>
</dbReference>
<dbReference type="InterPro" id="IPR050277">
    <property type="entry name" value="Sodium:Solute_Symporter"/>
</dbReference>
<evidence type="ECO:0000256" key="3">
    <source>
        <dbReference type="ARBA" id="ARBA00022448"/>
    </source>
</evidence>
<feature type="transmembrane region" description="Helical" evidence="14">
    <location>
        <begin position="166"/>
        <end position="188"/>
    </location>
</feature>
<keyword evidence="4 14" id="KW-1003">Cell membrane</keyword>
<feature type="transmembrane region" description="Helical" evidence="14">
    <location>
        <begin position="71"/>
        <end position="92"/>
    </location>
</feature>
<dbReference type="InterPro" id="IPR011851">
    <property type="entry name" value="Na/Pro_symporter"/>
</dbReference>
<comment type="catalytic activity">
    <reaction evidence="12">
        <text>L-proline(in) + Na(+)(in) = L-proline(out) + Na(+)(out)</text>
        <dbReference type="Rhea" id="RHEA:28967"/>
        <dbReference type="ChEBI" id="CHEBI:29101"/>
        <dbReference type="ChEBI" id="CHEBI:60039"/>
    </reaction>
</comment>
<comment type="subcellular location">
    <subcellularLocation>
        <location evidence="1 14">Cell membrane</location>
        <topology evidence="1 14">Multi-pass membrane protein</topology>
    </subcellularLocation>
</comment>
<dbReference type="InterPro" id="IPR018212">
    <property type="entry name" value="Na/solute_symporter_CS"/>
</dbReference>
<dbReference type="InterPro" id="IPR001734">
    <property type="entry name" value="Na/solute_symporter"/>
</dbReference>
<dbReference type="Gene3D" id="1.20.1730.10">
    <property type="entry name" value="Sodium/glucose cotransporter"/>
    <property type="match status" value="1"/>
</dbReference>
<reference evidence="15" key="1">
    <citation type="journal article" date="2014" name="Int. J. Syst. Evol. Microbiol.">
        <title>Complete genome sequence of Corynebacterium casei LMG S-19264T (=DSM 44701T), isolated from a smear-ripened cheese.</title>
        <authorList>
            <consortium name="US DOE Joint Genome Institute (JGI-PGF)"/>
            <person name="Walter F."/>
            <person name="Albersmeier A."/>
            <person name="Kalinowski J."/>
            <person name="Ruckert C."/>
        </authorList>
    </citation>
    <scope>NUCLEOTIDE SEQUENCE</scope>
    <source>
        <strain evidence="15">JCM 14719</strain>
    </source>
</reference>
<dbReference type="NCBIfam" id="TIGR02121">
    <property type="entry name" value="Na_Pro_sym"/>
    <property type="match status" value="1"/>
</dbReference>
<feature type="transmembrane region" description="Helical" evidence="14">
    <location>
        <begin position="280"/>
        <end position="304"/>
    </location>
</feature>
<keyword evidence="8 14" id="KW-0915">Sodium</keyword>
<evidence type="ECO:0000256" key="9">
    <source>
        <dbReference type="ARBA" id="ARBA00023065"/>
    </source>
</evidence>
<feature type="transmembrane region" description="Helical" evidence="14">
    <location>
        <begin position="409"/>
        <end position="429"/>
    </location>
</feature>
<evidence type="ECO:0000256" key="14">
    <source>
        <dbReference type="RuleBase" id="RU366012"/>
    </source>
</evidence>
<protein>
    <recommendedName>
        <fullName evidence="14">Sodium/proline symporter</fullName>
    </recommendedName>
    <alternativeName>
        <fullName evidence="14">Proline permease</fullName>
    </alternativeName>
</protein>
<evidence type="ECO:0000313" key="15">
    <source>
        <dbReference type="EMBL" id="GGK04311.1"/>
    </source>
</evidence>
<keyword evidence="5 14" id="KW-0812">Transmembrane</keyword>
<dbReference type="EMBL" id="BMOF01000040">
    <property type="protein sequence ID" value="GGK04311.1"/>
    <property type="molecule type" value="Genomic_DNA"/>
</dbReference>
<evidence type="ECO:0000256" key="7">
    <source>
        <dbReference type="ARBA" id="ARBA00022989"/>
    </source>
</evidence>
<dbReference type="PROSITE" id="PS00456">
    <property type="entry name" value="NA_SOLUT_SYMP_1"/>
    <property type="match status" value="1"/>
</dbReference>
<evidence type="ECO:0000256" key="1">
    <source>
        <dbReference type="ARBA" id="ARBA00004651"/>
    </source>
</evidence>
<feature type="transmembrane region" description="Helical" evidence="14">
    <location>
        <begin position="127"/>
        <end position="146"/>
    </location>
</feature>
<evidence type="ECO:0000256" key="2">
    <source>
        <dbReference type="ARBA" id="ARBA00006434"/>
    </source>
</evidence>
<proteinExistence type="inferred from homology"/>
<evidence type="ECO:0000256" key="10">
    <source>
        <dbReference type="ARBA" id="ARBA00023136"/>
    </source>
</evidence>
<dbReference type="PANTHER" id="PTHR48086">
    <property type="entry name" value="SODIUM/PROLINE SYMPORTER-RELATED"/>
    <property type="match status" value="1"/>
</dbReference>
<evidence type="ECO:0000313" key="16">
    <source>
        <dbReference type="Proteomes" id="UP000637720"/>
    </source>
</evidence>
<keyword evidence="6 14" id="KW-0769">Symport</keyword>
<keyword evidence="16" id="KW-1185">Reference proteome</keyword>
<dbReference type="GO" id="GO:0005886">
    <property type="term" value="C:plasma membrane"/>
    <property type="evidence" value="ECO:0007669"/>
    <property type="project" value="UniProtKB-SubCell"/>
</dbReference>
<feature type="transmembrane region" description="Helical" evidence="14">
    <location>
        <begin position="378"/>
        <end position="397"/>
    </location>
</feature>
<keyword evidence="9 14" id="KW-0406">Ion transport</keyword>
<dbReference type="GO" id="GO:0031402">
    <property type="term" value="F:sodium ion binding"/>
    <property type="evidence" value="ECO:0007669"/>
    <property type="project" value="UniProtKB-UniRule"/>
</dbReference>
<organism evidence="15 16">
    <name type="scientific">Calditerricola satsumensis</name>
    <dbReference type="NCBI Taxonomy" id="373054"/>
    <lineage>
        <taxon>Bacteria</taxon>
        <taxon>Bacillati</taxon>
        <taxon>Bacillota</taxon>
        <taxon>Bacilli</taxon>
        <taxon>Bacillales</taxon>
        <taxon>Bacillaceae</taxon>
        <taxon>Calditerricola</taxon>
    </lineage>
</organism>
<dbReference type="AlphaFoldDB" id="A0A8J3BCM4"/>
<evidence type="ECO:0000256" key="5">
    <source>
        <dbReference type="ARBA" id="ARBA00022692"/>
    </source>
</evidence>
<keyword evidence="11 14" id="KW-0739">Sodium transport</keyword>
<evidence type="ECO:0000256" key="11">
    <source>
        <dbReference type="ARBA" id="ARBA00023201"/>
    </source>
</evidence>
<comment type="caution">
    <text evidence="15">The sequence shown here is derived from an EMBL/GenBank/DDBJ whole genome shotgun (WGS) entry which is preliminary data.</text>
</comment>
<dbReference type="GO" id="GO:0005298">
    <property type="term" value="F:proline:sodium symporter activity"/>
    <property type="evidence" value="ECO:0007669"/>
    <property type="project" value="UniProtKB-UniRule"/>
</dbReference>
<evidence type="ECO:0000256" key="13">
    <source>
        <dbReference type="RuleBase" id="RU362091"/>
    </source>
</evidence>
<feature type="transmembrane region" description="Helical" evidence="14">
    <location>
        <begin position="12"/>
        <end position="30"/>
    </location>
</feature>
<feature type="transmembrane region" description="Helical" evidence="14">
    <location>
        <begin position="460"/>
        <end position="481"/>
    </location>
</feature>
<feature type="transmembrane region" description="Helical" evidence="14">
    <location>
        <begin position="436"/>
        <end position="454"/>
    </location>
</feature>
<dbReference type="RefSeq" id="WP_054669502.1">
    <property type="nucleotide sequence ID" value="NZ_BMOF01000040.1"/>
</dbReference>
<feature type="transmembrane region" description="Helical" evidence="14">
    <location>
        <begin position="195"/>
        <end position="219"/>
    </location>
</feature>
<dbReference type="GO" id="GO:0015824">
    <property type="term" value="P:proline transport"/>
    <property type="evidence" value="ECO:0007669"/>
    <property type="project" value="UniProtKB-UniRule"/>
</dbReference>
<dbReference type="PROSITE" id="PS50283">
    <property type="entry name" value="NA_SOLUT_SYMP_3"/>
    <property type="match status" value="1"/>
</dbReference>
<feature type="transmembrane region" description="Helical" evidence="14">
    <location>
        <begin position="332"/>
        <end position="357"/>
    </location>
</feature>
<comment type="similarity">
    <text evidence="2 13">Belongs to the sodium:solute symporter (SSF) (TC 2.A.21) family.</text>
</comment>
<accession>A0A8J3BCM4</accession>
<feature type="transmembrane region" description="Helical" evidence="14">
    <location>
        <begin position="239"/>
        <end position="259"/>
    </location>
</feature>
<dbReference type="Proteomes" id="UP000637720">
    <property type="component" value="Unassembled WGS sequence"/>
</dbReference>
<evidence type="ECO:0000256" key="8">
    <source>
        <dbReference type="ARBA" id="ARBA00023053"/>
    </source>
</evidence>
<name>A0A8J3BCM4_9BACI</name>
<gene>
    <name evidence="15" type="primary">putP</name>
    <name evidence="15" type="ORF">GCM10007043_17970</name>
</gene>
<keyword evidence="7 14" id="KW-1133">Transmembrane helix</keyword>
<comment type="function">
    <text evidence="14">Catalyzes the sodium-dependent uptake of extracellular L-proline.</text>
</comment>
<evidence type="ECO:0000256" key="6">
    <source>
        <dbReference type="ARBA" id="ARBA00022847"/>
    </source>
</evidence>
<dbReference type="NCBIfam" id="TIGR00813">
    <property type="entry name" value="sss"/>
    <property type="match status" value="1"/>
</dbReference>
<dbReference type="CDD" id="cd11475">
    <property type="entry name" value="SLC5sbd_PutP"/>
    <property type="match status" value="1"/>
</dbReference>
<keyword evidence="14" id="KW-0029">Amino-acid transport</keyword>
<keyword evidence="3 14" id="KW-0813">Transport</keyword>
<sequence>MELTRLLSDPAVFTFSLYLMFMLLIGLWMYRRNESLSDYVLGGRRLGSWLTALAAQASDMSAWLLMGLPGFAVASGFGSIWLVIGLAVGTFVNWKFVAKRLRVYTEKLNALTIPDYLEARFGDNWRVLRVFSALVIVVFFLLYTASGFVAGGKLMNQAFGFDYTTGLYVAALIIIAYTFLGGFLAVAWTDFFQGMLMFFALVIVPIAAIRSIGGFDAMVQTVGELKPENLVAFQATDGVGMALVGIISLMAWGLAYPGLPHVVTKFMAIRQPDMLRKSTVIAMVWVLVTMYAAVFVGMAGLAVYKGDVLGDAPKIDPETVFIKLSYLLFDPWVAGFLVAAIMAAIMSSVDSFLLVSSSALAEDFYKTFFRRSATEKELLWVGRIGVLLIAGIALVLAHSENQSVFSLVAYAWGGLGASLGPVILLSLYWKRMTREGALAGMLVGMFAAIVLHHIPAVTSYVYELLPAFFLSLLSVVVVSKLTREPSAEVQRVFEEVAQR</sequence>
<evidence type="ECO:0000256" key="4">
    <source>
        <dbReference type="ARBA" id="ARBA00022475"/>
    </source>
</evidence>
<keyword evidence="10 14" id="KW-0472">Membrane</keyword>
<dbReference type="GO" id="GO:0015193">
    <property type="term" value="F:L-proline transmembrane transporter activity"/>
    <property type="evidence" value="ECO:0007669"/>
    <property type="project" value="TreeGrafter"/>
</dbReference>
<dbReference type="InterPro" id="IPR038377">
    <property type="entry name" value="Na/Glc_symporter_sf"/>
</dbReference>